<dbReference type="EMBL" id="CAKKLH010000171">
    <property type="protein sequence ID" value="CAH0105168.1"/>
    <property type="molecule type" value="Genomic_DNA"/>
</dbReference>
<proteinExistence type="predicted"/>
<evidence type="ECO:0000313" key="1">
    <source>
        <dbReference type="EMBL" id="CAH0105168.1"/>
    </source>
</evidence>
<sequence length="140" mass="15285">MAGRATRSVGNREMCLDPVGGNGGGLMSTEGDWVNTIACRPVMSVTGNNCKLYVYACYGGVGKRNEQQTNEKSVDQLSDQIWPTPNWNPTGTDEPSTLIQDRGRNTNPLDAIQLELGLVNNDIPRSAEHSGYLNQEHYNA</sequence>
<reference evidence="1" key="1">
    <citation type="submission" date="2021-11" db="EMBL/GenBank/DDBJ databases">
        <authorList>
            <person name="Schell T."/>
        </authorList>
    </citation>
    <scope>NUCLEOTIDE SEQUENCE</scope>
    <source>
        <strain evidence="1">M5</strain>
    </source>
</reference>
<dbReference type="OrthoDB" id="6366777at2759"/>
<name>A0A8J2RSP0_9CRUS</name>
<evidence type="ECO:0000313" key="2">
    <source>
        <dbReference type="Proteomes" id="UP000789390"/>
    </source>
</evidence>
<dbReference type="Proteomes" id="UP000789390">
    <property type="component" value="Unassembled WGS sequence"/>
</dbReference>
<comment type="caution">
    <text evidence="1">The sequence shown here is derived from an EMBL/GenBank/DDBJ whole genome shotgun (WGS) entry which is preliminary data.</text>
</comment>
<gene>
    <name evidence="1" type="ORF">DGAL_LOCUS8182</name>
</gene>
<dbReference type="AlphaFoldDB" id="A0A8J2RSP0"/>
<keyword evidence="2" id="KW-1185">Reference proteome</keyword>
<protein>
    <submittedName>
        <fullName evidence="1">Uncharacterized protein</fullName>
    </submittedName>
</protein>
<organism evidence="1 2">
    <name type="scientific">Daphnia galeata</name>
    <dbReference type="NCBI Taxonomy" id="27404"/>
    <lineage>
        <taxon>Eukaryota</taxon>
        <taxon>Metazoa</taxon>
        <taxon>Ecdysozoa</taxon>
        <taxon>Arthropoda</taxon>
        <taxon>Crustacea</taxon>
        <taxon>Branchiopoda</taxon>
        <taxon>Diplostraca</taxon>
        <taxon>Cladocera</taxon>
        <taxon>Anomopoda</taxon>
        <taxon>Daphniidae</taxon>
        <taxon>Daphnia</taxon>
    </lineage>
</organism>
<accession>A0A8J2RSP0</accession>